<organism evidence="6 7">
    <name type="scientific">Hominenteromicrobium mulieris</name>
    <dbReference type="NCBI Taxonomy" id="2885357"/>
    <lineage>
        <taxon>Bacteria</taxon>
        <taxon>Bacillati</taxon>
        <taxon>Bacillota</taxon>
        <taxon>Clostridia</taxon>
        <taxon>Eubacteriales</taxon>
        <taxon>Oscillospiraceae</taxon>
        <taxon>Hominenteromicrobium</taxon>
    </lineage>
</organism>
<keyword evidence="4" id="KW-0411">Iron-sulfur</keyword>
<keyword evidence="7" id="KW-1185">Reference proteome</keyword>
<dbReference type="Gene3D" id="3.90.480.10">
    <property type="entry name" value="Sulfite Reductase Hemoprotein,Domain 2"/>
    <property type="match status" value="1"/>
</dbReference>
<evidence type="ECO:0000256" key="3">
    <source>
        <dbReference type="ARBA" id="ARBA00023004"/>
    </source>
</evidence>
<dbReference type="GO" id="GO:0051539">
    <property type="term" value="F:4 iron, 4 sulfur cluster binding"/>
    <property type="evidence" value="ECO:0007669"/>
    <property type="project" value="UniProtKB-KW"/>
</dbReference>
<dbReference type="PANTHER" id="PTHR11493">
    <property type="entry name" value="SULFITE REDUCTASE [NADPH] SUBUNIT BETA-RELATED"/>
    <property type="match status" value="1"/>
</dbReference>
<comment type="caution">
    <text evidence="6">The sequence shown here is derived from an EMBL/GenBank/DDBJ whole genome shotgun (WGS) entry which is preliminary data.</text>
</comment>
<gene>
    <name evidence="6" type="ORF">LKD31_03580</name>
</gene>
<keyword evidence="3" id="KW-0408">Iron</keyword>
<name>A0AAE3AG14_9FIRM</name>
<dbReference type="PROSITE" id="PS51379">
    <property type="entry name" value="4FE4S_FER_2"/>
    <property type="match status" value="2"/>
</dbReference>
<evidence type="ECO:0000313" key="7">
    <source>
        <dbReference type="Proteomes" id="UP001199424"/>
    </source>
</evidence>
<dbReference type="GO" id="GO:0009337">
    <property type="term" value="C:sulfite reductase complex (NADPH)"/>
    <property type="evidence" value="ECO:0007669"/>
    <property type="project" value="TreeGrafter"/>
</dbReference>
<dbReference type="InterPro" id="IPR036136">
    <property type="entry name" value="Nit/Sulf_reduc_fer-like_dom_sf"/>
</dbReference>
<dbReference type="Gene3D" id="3.30.70.20">
    <property type="match status" value="1"/>
</dbReference>
<dbReference type="RefSeq" id="WP_308448660.1">
    <property type="nucleotide sequence ID" value="NZ_JAJEQC010000002.1"/>
</dbReference>
<evidence type="ECO:0000256" key="2">
    <source>
        <dbReference type="ARBA" id="ARBA00022723"/>
    </source>
</evidence>
<evidence type="ECO:0000313" key="6">
    <source>
        <dbReference type="EMBL" id="MCC2136095.1"/>
    </source>
</evidence>
<dbReference type="GO" id="GO:0000103">
    <property type="term" value="P:sulfate assimilation"/>
    <property type="evidence" value="ECO:0007669"/>
    <property type="project" value="TreeGrafter"/>
</dbReference>
<reference evidence="6" key="1">
    <citation type="submission" date="2021-10" db="EMBL/GenBank/DDBJ databases">
        <title>Anaerobic single-cell dispensing facilitates the cultivation of human gut bacteria.</title>
        <authorList>
            <person name="Afrizal A."/>
        </authorList>
    </citation>
    <scope>NUCLEOTIDE SEQUENCE</scope>
    <source>
        <strain evidence="6">CLA-AA-H250</strain>
    </source>
</reference>
<dbReference type="Pfam" id="PF03460">
    <property type="entry name" value="NIR_SIR_ferr"/>
    <property type="match status" value="1"/>
</dbReference>
<dbReference type="Pfam" id="PF01077">
    <property type="entry name" value="NIR_SIR"/>
    <property type="match status" value="1"/>
</dbReference>
<dbReference type="GO" id="GO:0016002">
    <property type="term" value="F:sulfite reductase activity"/>
    <property type="evidence" value="ECO:0007669"/>
    <property type="project" value="TreeGrafter"/>
</dbReference>
<dbReference type="InterPro" id="IPR045854">
    <property type="entry name" value="NO2/SO3_Rdtase_4Fe4S_sf"/>
</dbReference>
<dbReference type="InterPro" id="IPR005117">
    <property type="entry name" value="NiRdtase/SiRdtase_haem-b_fer"/>
</dbReference>
<dbReference type="InterPro" id="IPR017896">
    <property type="entry name" value="4Fe4S_Fe-S-bd"/>
</dbReference>
<evidence type="ECO:0000259" key="5">
    <source>
        <dbReference type="PROSITE" id="PS51379"/>
    </source>
</evidence>
<feature type="domain" description="4Fe-4S ferredoxin-type" evidence="5">
    <location>
        <begin position="161"/>
        <end position="192"/>
    </location>
</feature>
<keyword evidence="2" id="KW-0479">Metal-binding</keyword>
<dbReference type="InterPro" id="IPR045169">
    <property type="entry name" value="NO2/SO3_Rdtase_4Fe4S_prot"/>
</dbReference>
<evidence type="ECO:0000256" key="1">
    <source>
        <dbReference type="ARBA" id="ARBA00022485"/>
    </source>
</evidence>
<dbReference type="PROSITE" id="PS00198">
    <property type="entry name" value="4FE4S_FER_1"/>
    <property type="match status" value="1"/>
</dbReference>
<proteinExistence type="predicted"/>
<protein>
    <submittedName>
        <fullName evidence="6">(4Fe-4S)-binding protein</fullName>
    </submittedName>
</protein>
<dbReference type="AlphaFoldDB" id="A0AAE3AG14"/>
<dbReference type="GO" id="GO:0020037">
    <property type="term" value="F:heme binding"/>
    <property type="evidence" value="ECO:0007669"/>
    <property type="project" value="InterPro"/>
</dbReference>
<dbReference type="InterPro" id="IPR006067">
    <property type="entry name" value="NO2/SO3_Rdtase_4Fe4S_dom"/>
</dbReference>
<accession>A0AAE3AG14</accession>
<dbReference type="GO" id="GO:0046872">
    <property type="term" value="F:metal ion binding"/>
    <property type="evidence" value="ECO:0007669"/>
    <property type="project" value="UniProtKB-KW"/>
</dbReference>
<dbReference type="SUPFAM" id="SSF56014">
    <property type="entry name" value="Nitrite and sulphite reductase 4Fe-4S domain-like"/>
    <property type="match status" value="1"/>
</dbReference>
<dbReference type="EMBL" id="JAJEQC010000002">
    <property type="protein sequence ID" value="MCC2136095.1"/>
    <property type="molecule type" value="Genomic_DNA"/>
</dbReference>
<evidence type="ECO:0000256" key="4">
    <source>
        <dbReference type="ARBA" id="ARBA00023014"/>
    </source>
</evidence>
<dbReference type="Gene3D" id="3.30.413.10">
    <property type="entry name" value="Sulfite Reductase Hemoprotein, domain 1"/>
    <property type="match status" value="1"/>
</dbReference>
<dbReference type="PANTHER" id="PTHR11493:SF54">
    <property type="entry name" value="ANAEROBIC SULFITE REDUCTASE SUBUNIT C"/>
    <property type="match status" value="1"/>
</dbReference>
<dbReference type="SUPFAM" id="SSF55124">
    <property type="entry name" value="Nitrite/Sulfite reductase N-terminal domain-like"/>
    <property type="match status" value="1"/>
</dbReference>
<dbReference type="SUPFAM" id="SSF54862">
    <property type="entry name" value="4Fe-4S ferredoxins"/>
    <property type="match status" value="1"/>
</dbReference>
<dbReference type="InterPro" id="IPR017900">
    <property type="entry name" value="4Fe4S_Fe_S_CS"/>
</dbReference>
<dbReference type="Proteomes" id="UP001199424">
    <property type="component" value="Unassembled WGS sequence"/>
</dbReference>
<sequence length="302" mass="33404">MLKPEQIASVKGRGFLINRGTECFSGRLVCAGAVFTAADLRTISEIAEKFGSGKVTFTSRLSAEIVGIPFEQIDAACDYAAERGLYFGGTGAKIRPVTACKGTTCVYGNYDTQALAKELHEKYYVGWANVKLPHKFKIGIGGCPNSCMKPSLNDFGIEGHRVPIFDEDTCRGCKVCMVEKSCPSKAAHVENGKLHIDEKCLACGVCTGKCPFKAVRHESPVVYRIYVGGTWGKQTRMGTPLSRFVTRAEIEPLLEKTMLWFKENAMPKERLGKAIDRLGIEKFEHDVFSDELLNRREEILTK</sequence>
<keyword evidence="1" id="KW-0004">4Fe-4S</keyword>
<feature type="domain" description="4Fe-4S ferredoxin-type" evidence="5">
    <location>
        <begin position="193"/>
        <end position="220"/>
    </location>
</feature>
<dbReference type="GO" id="GO:0050311">
    <property type="term" value="F:sulfite reductase (ferredoxin) activity"/>
    <property type="evidence" value="ECO:0007669"/>
    <property type="project" value="TreeGrafter"/>
</dbReference>